<keyword evidence="1" id="KW-0812">Transmembrane</keyword>
<proteinExistence type="predicted"/>
<dbReference type="STRING" id="1650663.GCA_001486665_00334"/>
<dbReference type="AlphaFoldDB" id="A0A4R1R5B6"/>
<feature type="transmembrane region" description="Helical" evidence="1">
    <location>
        <begin position="73"/>
        <end position="91"/>
    </location>
</feature>
<dbReference type="EMBL" id="SLUM01000003">
    <property type="protein sequence ID" value="TCL60705.1"/>
    <property type="molecule type" value="Genomic_DNA"/>
</dbReference>
<feature type="transmembrane region" description="Helical" evidence="1">
    <location>
        <begin position="208"/>
        <end position="229"/>
    </location>
</feature>
<comment type="caution">
    <text evidence="2">The sequence shown here is derived from an EMBL/GenBank/DDBJ whole genome shotgun (WGS) entry which is preliminary data.</text>
</comment>
<feature type="transmembrane region" description="Helical" evidence="1">
    <location>
        <begin position="236"/>
        <end position="257"/>
    </location>
</feature>
<feature type="transmembrane region" description="Helical" evidence="1">
    <location>
        <begin position="43"/>
        <end position="61"/>
    </location>
</feature>
<evidence type="ECO:0000256" key="1">
    <source>
        <dbReference type="SAM" id="Phobius"/>
    </source>
</evidence>
<feature type="transmembrane region" description="Helical" evidence="1">
    <location>
        <begin position="144"/>
        <end position="164"/>
    </location>
</feature>
<feature type="transmembrane region" description="Helical" evidence="1">
    <location>
        <begin position="331"/>
        <end position="353"/>
    </location>
</feature>
<evidence type="ECO:0000313" key="2">
    <source>
        <dbReference type="EMBL" id="TCL60705.1"/>
    </source>
</evidence>
<feature type="transmembrane region" description="Helical" evidence="1">
    <location>
        <begin position="293"/>
        <end position="319"/>
    </location>
</feature>
<reference evidence="2 3" key="1">
    <citation type="submission" date="2019-03" db="EMBL/GenBank/DDBJ databases">
        <title>Genomic Encyclopedia of Type Strains, Phase IV (KMG-IV): sequencing the most valuable type-strain genomes for metagenomic binning, comparative biology and taxonomic classification.</title>
        <authorList>
            <person name="Goeker M."/>
        </authorList>
    </citation>
    <scope>NUCLEOTIDE SEQUENCE [LARGE SCALE GENOMIC DNA]</scope>
    <source>
        <strain evidence="2 3">DSM 100451</strain>
    </source>
</reference>
<feature type="transmembrane region" description="Helical" evidence="1">
    <location>
        <begin position="548"/>
        <end position="565"/>
    </location>
</feature>
<name>A0A4R1R5B6_9FIRM</name>
<feature type="transmembrane region" description="Helical" evidence="1">
    <location>
        <begin position="111"/>
        <end position="132"/>
    </location>
</feature>
<feature type="transmembrane region" description="Helical" evidence="1">
    <location>
        <begin position="499"/>
        <end position="518"/>
    </location>
</feature>
<feature type="transmembrane region" description="Helical" evidence="1">
    <location>
        <begin position="524"/>
        <end position="541"/>
    </location>
</feature>
<protein>
    <submittedName>
        <fullName evidence="2">Uncharacterized protein</fullName>
    </submittedName>
</protein>
<dbReference type="RefSeq" id="WP_058962849.1">
    <property type="nucleotide sequence ID" value="NZ_CABKVM010000011.1"/>
</dbReference>
<organism evidence="2 3">
    <name type="scientific">Allofournierella massiliensis</name>
    <dbReference type="NCBI Taxonomy" id="1650663"/>
    <lineage>
        <taxon>Bacteria</taxon>
        <taxon>Bacillati</taxon>
        <taxon>Bacillota</taxon>
        <taxon>Clostridia</taxon>
        <taxon>Eubacteriales</taxon>
        <taxon>Oscillospiraceae</taxon>
        <taxon>Allofournierella</taxon>
    </lineage>
</organism>
<keyword evidence="1" id="KW-0472">Membrane</keyword>
<feature type="transmembrane region" description="Helical" evidence="1">
    <location>
        <begin position="20"/>
        <end position="37"/>
    </location>
</feature>
<gene>
    <name evidence="2" type="ORF">EDD77_10326</name>
</gene>
<dbReference type="OrthoDB" id="1836102at2"/>
<sequence length="582" mass="63059">MNKTLHKLAAHCAPPAPGVLRALVPGVLCGWGCAGLLALGHPWLAGALALAAAAVAGQWWKPSFWAESWKGRGWLLPTLALGAVLAAVMLLEPIADAYYAAWYWPVYKGLALGLVLGMLIGPPLVCALRRMARKARSARETTRPAFPGLWFFLAVLVPLALYWARVFPYESSFDLEYQLEMLRGELPLNDVHTLAHTLLLGLAGGQPGLLVAVQLLALAGLLTAFAAWFYRRGMGLFGIAACLCGGCLGPVVGQAAASPIKDLPAALCAGVVLYYIMRLLAGDLRFSWPHRIGFGAALAFTGLFRHNGFVLVLAAGLWLLARGIYRRQKGLLATVAVCAACIFAVDGVAAPLLGVQHPANGFAVQVYATGIVAVDQRGGEMSEEQRRRMEELLPMDYVAHCLENPDTAHFTRAQRLCWTRDLGSYTPSEREARFAPLLEDSQGVNDVFNNLFILAAGQNPKEILQLYLELFLQNPWLCTTEILRNNTNVWRLDRGLGPFSHVFCLAALAVAFFCGSGRGMLRRWPALLPVVCNIASVVVAASTNEIRYLLPTFLLAMPSALFFALEGGVPDDQTKGVSEPCR</sequence>
<dbReference type="Proteomes" id="UP000295184">
    <property type="component" value="Unassembled WGS sequence"/>
</dbReference>
<accession>A0A4R1R5B6</accession>
<evidence type="ECO:0000313" key="3">
    <source>
        <dbReference type="Proteomes" id="UP000295184"/>
    </source>
</evidence>
<keyword evidence="1" id="KW-1133">Transmembrane helix</keyword>